<feature type="compositionally biased region" description="Polar residues" evidence="5">
    <location>
        <begin position="288"/>
        <end position="310"/>
    </location>
</feature>
<sequence>MDGKPVQDNQHMANINATNMVPQQVYVESLRQGYTFQPMMQRPLSTSSNPNTNQNLNQNTFPGPGTNPNSNPNVNSNLNINVGQFPYINHQIYQHQQHPQQLVIKDTSTSKTKNIRKVSAFITKLYSMLHDPSLSHLIWWSGSNQLDDTTFALLPGAEFSNCLTTYFKHGNVASFSRPSSVKTLSITEREVEKPEICNNVKKEEAVEEEGDGDEDEDEVEGESKQAAVDTLLKHENQTQIIDKTENRDNTESGRDSERRGSTRKNDQIESTHGKTVTARPLHNPFEHYNSQQIHKPAASSSRSNSPTNMTKPHELFFKHSRQRYPSVFVDPCAPIPPSNIPKQPLQLPPIQPSDSPAPMPKKNEGLMGLPSLSSISSQSSRSIPSPNSSISARNGRFNFSRTSSSSLNSITSQLRPSIFDLHAPSPASSISAHTSIFSGSSISSSTGSIGSISSILNEDRRLPSLSELPVPLASSSLKTLVAESDSNITKHDDSRTKVEKSSLQTEPGERAKPDSSIEQNTN</sequence>
<evidence type="ECO:0000256" key="5">
    <source>
        <dbReference type="SAM" id="MobiDB-lite"/>
    </source>
</evidence>
<feature type="region of interest" description="Disordered" evidence="5">
    <location>
        <begin position="481"/>
        <end position="522"/>
    </location>
</feature>
<feature type="region of interest" description="Disordered" evidence="5">
    <location>
        <begin position="40"/>
        <end position="76"/>
    </location>
</feature>
<organism evidence="7 8">
    <name type="scientific">Pichia kudriavzevii</name>
    <name type="common">Yeast</name>
    <name type="synonym">Issatchenkia orientalis</name>
    <dbReference type="NCBI Taxonomy" id="4909"/>
    <lineage>
        <taxon>Eukaryota</taxon>
        <taxon>Fungi</taxon>
        <taxon>Dikarya</taxon>
        <taxon>Ascomycota</taxon>
        <taxon>Saccharomycotina</taxon>
        <taxon>Pichiomycetes</taxon>
        <taxon>Pichiales</taxon>
        <taxon>Pichiaceae</taxon>
        <taxon>Pichia</taxon>
    </lineage>
</organism>
<gene>
    <name evidence="7" type="ORF">BOH78_0185</name>
</gene>
<dbReference type="GO" id="GO:0005634">
    <property type="term" value="C:nucleus"/>
    <property type="evidence" value="ECO:0007669"/>
    <property type="project" value="UniProtKB-SubCell"/>
</dbReference>
<evidence type="ECO:0000313" key="7">
    <source>
        <dbReference type="EMBL" id="ONH77668.1"/>
    </source>
</evidence>
<feature type="compositionally biased region" description="Acidic residues" evidence="5">
    <location>
        <begin position="205"/>
        <end position="220"/>
    </location>
</feature>
<keyword evidence="3" id="KW-0539">Nucleus</keyword>
<dbReference type="AlphaFoldDB" id="A0A1V2LUL1"/>
<dbReference type="Pfam" id="PF00447">
    <property type="entry name" value="HSF_DNA-bind"/>
    <property type="match status" value="1"/>
</dbReference>
<evidence type="ECO:0000256" key="3">
    <source>
        <dbReference type="ARBA" id="ARBA00023242"/>
    </source>
</evidence>
<feature type="compositionally biased region" description="Low complexity" evidence="5">
    <location>
        <begin position="43"/>
        <end position="76"/>
    </location>
</feature>
<proteinExistence type="inferred from homology"/>
<dbReference type="EMBL" id="MQVM01000001">
    <property type="protein sequence ID" value="ONH77668.1"/>
    <property type="molecule type" value="Genomic_DNA"/>
</dbReference>
<feature type="compositionally biased region" description="Pro residues" evidence="5">
    <location>
        <begin position="346"/>
        <end position="359"/>
    </location>
</feature>
<name>A0A1V2LUL1_PICKU</name>
<keyword evidence="2" id="KW-0238">DNA-binding</keyword>
<evidence type="ECO:0000313" key="8">
    <source>
        <dbReference type="Proteomes" id="UP000189274"/>
    </source>
</evidence>
<evidence type="ECO:0000256" key="1">
    <source>
        <dbReference type="ARBA" id="ARBA00004123"/>
    </source>
</evidence>
<comment type="caution">
    <text evidence="7">The sequence shown here is derived from an EMBL/GenBank/DDBJ whole genome shotgun (WGS) entry which is preliminary data.</text>
</comment>
<dbReference type="InterPro" id="IPR000232">
    <property type="entry name" value="HSF_DNA-bd"/>
</dbReference>
<dbReference type="InterPro" id="IPR036388">
    <property type="entry name" value="WH-like_DNA-bd_sf"/>
</dbReference>
<protein>
    <submittedName>
        <fullName evidence="7">Transcription factor SFL2</fullName>
    </submittedName>
</protein>
<evidence type="ECO:0000259" key="6">
    <source>
        <dbReference type="SMART" id="SM00415"/>
    </source>
</evidence>
<feature type="compositionally biased region" description="Basic and acidic residues" evidence="5">
    <location>
        <begin position="231"/>
        <end position="272"/>
    </location>
</feature>
<dbReference type="Gene3D" id="1.10.10.10">
    <property type="entry name" value="Winged helix-like DNA-binding domain superfamily/Winged helix DNA-binding domain"/>
    <property type="match status" value="1"/>
</dbReference>
<dbReference type="GO" id="GO:0003700">
    <property type="term" value="F:DNA-binding transcription factor activity"/>
    <property type="evidence" value="ECO:0007669"/>
    <property type="project" value="InterPro"/>
</dbReference>
<dbReference type="GO" id="GO:0043565">
    <property type="term" value="F:sequence-specific DNA binding"/>
    <property type="evidence" value="ECO:0007669"/>
    <property type="project" value="InterPro"/>
</dbReference>
<feature type="compositionally biased region" description="Low complexity" evidence="5">
    <location>
        <begin position="370"/>
        <end position="394"/>
    </location>
</feature>
<dbReference type="VEuPathDB" id="FungiDB:C5L36_0E01960"/>
<dbReference type="SUPFAM" id="SSF46785">
    <property type="entry name" value="Winged helix' DNA-binding domain"/>
    <property type="match status" value="1"/>
</dbReference>
<accession>A0A1V2LUL1</accession>
<evidence type="ECO:0000256" key="2">
    <source>
        <dbReference type="ARBA" id="ARBA00023125"/>
    </source>
</evidence>
<dbReference type="Proteomes" id="UP000189274">
    <property type="component" value="Unassembled WGS sequence"/>
</dbReference>
<feature type="region of interest" description="Disordered" evidence="5">
    <location>
        <begin position="335"/>
        <end position="394"/>
    </location>
</feature>
<dbReference type="SMART" id="SM00415">
    <property type="entry name" value="HSF"/>
    <property type="match status" value="1"/>
</dbReference>
<comment type="subcellular location">
    <subcellularLocation>
        <location evidence="1">Nucleus</location>
    </subcellularLocation>
</comment>
<feature type="domain" description="HSF-type DNA-binding" evidence="6">
    <location>
        <begin position="117"/>
        <end position="413"/>
    </location>
</feature>
<evidence type="ECO:0000256" key="4">
    <source>
        <dbReference type="RuleBase" id="RU004020"/>
    </source>
</evidence>
<feature type="compositionally biased region" description="Basic and acidic residues" evidence="5">
    <location>
        <begin position="488"/>
        <end position="500"/>
    </location>
</feature>
<feature type="region of interest" description="Disordered" evidence="5">
    <location>
        <begin position="197"/>
        <end position="311"/>
    </location>
</feature>
<comment type="similarity">
    <text evidence="4">Belongs to the HSF family.</text>
</comment>
<reference evidence="8" key="1">
    <citation type="journal article" date="2017" name="Genome Announc.">
        <title>Genome sequences of Cyberlindnera fabianii 65, Pichia kudriavzevii 129, and Saccharomyces cerevisiae 131 isolated from fermented masau fruits in Zimbabwe.</title>
        <authorList>
            <person name="van Rijswijck I.M.H."/>
            <person name="Derks M.F.L."/>
            <person name="Abee T."/>
            <person name="de Ridder D."/>
            <person name="Smid E.J."/>
        </authorList>
    </citation>
    <scope>NUCLEOTIDE SEQUENCE [LARGE SCALE GENOMIC DNA]</scope>
    <source>
        <strain evidence="8">129</strain>
    </source>
</reference>
<dbReference type="InterPro" id="IPR036390">
    <property type="entry name" value="WH_DNA-bd_sf"/>
</dbReference>
<dbReference type="PRINTS" id="PR00056">
    <property type="entry name" value="HSFDOMAIN"/>
</dbReference>